<dbReference type="PROSITE" id="PS50110">
    <property type="entry name" value="RESPONSE_REGULATORY"/>
    <property type="match status" value="1"/>
</dbReference>
<dbReference type="GO" id="GO:0048511">
    <property type="term" value="P:rhythmic process"/>
    <property type="evidence" value="ECO:0007669"/>
    <property type="project" value="InterPro"/>
</dbReference>
<evidence type="ECO:0000313" key="4">
    <source>
        <dbReference type="EMBL" id="POZ50578.1"/>
    </source>
</evidence>
<dbReference type="SUPFAM" id="SSF52833">
    <property type="entry name" value="Thioredoxin-like"/>
    <property type="match status" value="1"/>
</dbReference>
<evidence type="ECO:0000259" key="3">
    <source>
        <dbReference type="PROSITE" id="PS50110"/>
    </source>
</evidence>
<dbReference type="PANTHER" id="PTHR44591:SF3">
    <property type="entry name" value="RESPONSE REGULATORY DOMAIN-CONTAINING PROTEIN"/>
    <property type="match status" value="1"/>
</dbReference>
<dbReference type="Proteomes" id="UP000237423">
    <property type="component" value="Unassembled WGS sequence"/>
</dbReference>
<proteinExistence type="predicted"/>
<dbReference type="EMBL" id="PGFZ01000009">
    <property type="protein sequence ID" value="POZ50578.1"/>
    <property type="molecule type" value="Genomic_DNA"/>
</dbReference>
<name>A0A2S5CID8_9GAMM</name>
<dbReference type="RefSeq" id="WP_103975123.1">
    <property type="nucleotide sequence ID" value="NZ_PGFZ01000009.1"/>
</dbReference>
<dbReference type="InterPro" id="IPR011649">
    <property type="entry name" value="KaiB_domain"/>
</dbReference>
<evidence type="ECO:0000256" key="1">
    <source>
        <dbReference type="ARBA" id="ARBA00022553"/>
    </source>
</evidence>
<evidence type="ECO:0000313" key="5">
    <source>
        <dbReference type="Proteomes" id="UP000237423"/>
    </source>
</evidence>
<reference evidence="4 5" key="1">
    <citation type="submission" date="2017-11" db="EMBL/GenBank/DDBJ databases">
        <title>Draft Genome Sequence of Methylobacter psychrotolerans Sph1T, an Obligate Methanotroph from Low-Temperature Environments.</title>
        <authorList>
            <person name="Oshkin I.Y."/>
            <person name="Miroshnikov K."/>
            <person name="Belova S.E."/>
            <person name="Korzhenkov A."/>
            <person name="Toshchakov S.V."/>
            <person name="Dedysh S.N."/>
        </authorList>
    </citation>
    <scope>NUCLEOTIDE SEQUENCE [LARGE SCALE GENOMIC DNA]</scope>
    <source>
        <strain evidence="4 5">Sph1</strain>
    </source>
</reference>
<dbReference type="Pfam" id="PF00072">
    <property type="entry name" value="Response_reg"/>
    <property type="match status" value="1"/>
</dbReference>
<feature type="modified residue" description="4-aspartylphosphate" evidence="2">
    <location>
        <position position="53"/>
    </location>
</feature>
<dbReference type="PANTHER" id="PTHR44591">
    <property type="entry name" value="STRESS RESPONSE REGULATOR PROTEIN 1"/>
    <property type="match status" value="1"/>
</dbReference>
<dbReference type="SMART" id="SM00448">
    <property type="entry name" value="REC"/>
    <property type="match status" value="1"/>
</dbReference>
<protein>
    <submittedName>
        <fullName evidence="4">Response regulator</fullName>
    </submittedName>
</protein>
<dbReference type="GO" id="GO:0000160">
    <property type="term" value="P:phosphorelay signal transduction system"/>
    <property type="evidence" value="ECO:0007669"/>
    <property type="project" value="InterPro"/>
</dbReference>
<dbReference type="InterPro" id="IPR011006">
    <property type="entry name" value="CheY-like_superfamily"/>
</dbReference>
<evidence type="ECO:0000256" key="2">
    <source>
        <dbReference type="PROSITE-ProRule" id="PRU00169"/>
    </source>
</evidence>
<accession>A0A2S5CID8</accession>
<dbReference type="SUPFAM" id="SSF52172">
    <property type="entry name" value="CheY-like"/>
    <property type="match status" value="1"/>
</dbReference>
<dbReference type="Gene3D" id="3.40.50.2300">
    <property type="match status" value="1"/>
</dbReference>
<dbReference type="InterPro" id="IPR001789">
    <property type="entry name" value="Sig_transdc_resp-reg_receiver"/>
</dbReference>
<dbReference type="AlphaFoldDB" id="A0A2S5CID8"/>
<dbReference type="InterPro" id="IPR050595">
    <property type="entry name" value="Bact_response_regulator"/>
</dbReference>
<dbReference type="Gene3D" id="3.40.30.10">
    <property type="entry name" value="Glutaredoxin"/>
    <property type="match status" value="1"/>
</dbReference>
<feature type="domain" description="Response regulatory" evidence="3">
    <location>
        <begin position="4"/>
        <end position="121"/>
    </location>
</feature>
<dbReference type="InterPro" id="IPR036249">
    <property type="entry name" value="Thioredoxin-like_sf"/>
</dbReference>
<dbReference type="SMART" id="SM01248">
    <property type="entry name" value="KaiB"/>
    <property type="match status" value="1"/>
</dbReference>
<keyword evidence="1 2" id="KW-0597">Phosphoprotein</keyword>
<sequence length="226" mass="24835">MVKHILVIDDEESVRDAYCLALESAGYKVEQAADGLAGLEAAKRKRPDMVFLDLKMPGIDGVETLKRLNAIDDTLRVHIVTAFVKEYMEELSKARAEGCSFEIAAKPLDSNLIRQIAAATVGTSKDNTVKFVLTLYLANHESVTDKLITNMRSALRETLPEGCWVLNVVDVLAMPEKALANDVFTTPTLVRELPEPVVKLLGNIAAMPQVMAIVTRLNHYTATLVV</sequence>
<gene>
    <name evidence="4" type="ORF">AADEFJLK_03470</name>
</gene>
<dbReference type="Pfam" id="PF07689">
    <property type="entry name" value="KaiB"/>
    <property type="match status" value="1"/>
</dbReference>
<comment type="caution">
    <text evidence="4">The sequence shown here is derived from an EMBL/GenBank/DDBJ whole genome shotgun (WGS) entry which is preliminary data.</text>
</comment>
<organism evidence="4 5">
    <name type="scientific">Methylovulum psychrotolerans</name>
    <dbReference type="NCBI Taxonomy" id="1704499"/>
    <lineage>
        <taxon>Bacteria</taxon>
        <taxon>Pseudomonadati</taxon>
        <taxon>Pseudomonadota</taxon>
        <taxon>Gammaproteobacteria</taxon>
        <taxon>Methylococcales</taxon>
        <taxon>Methylococcaceae</taxon>
        <taxon>Methylovulum</taxon>
    </lineage>
</organism>